<keyword evidence="2" id="KW-1133">Transmembrane helix</keyword>
<protein>
    <recommendedName>
        <fullName evidence="3">DUF883 domain-containing protein</fullName>
    </recommendedName>
</protein>
<gene>
    <name evidence="4" type="ORF">EDC38_0340</name>
</gene>
<keyword evidence="5" id="KW-1185">Reference proteome</keyword>
<dbReference type="AlphaFoldDB" id="A0A3N1NLT0"/>
<feature type="region of interest" description="Disordered" evidence="1">
    <location>
        <begin position="1"/>
        <end position="25"/>
    </location>
</feature>
<keyword evidence="2" id="KW-0812">Transmembrane</keyword>
<dbReference type="Pfam" id="PF19029">
    <property type="entry name" value="DUF883_C"/>
    <property type="match status" value="1"/>
</dbReference>
<name>A0A3N1NLT0_9GAMM</name>
<evidence type="ECO:0000256" key="1">
    <source>
        <dbReference type="SAM" id="MobiDB-lite"/>
    </source>
</evidence>
<dbReference type="Proteomes" id="UP000273643">
    <property type="component" value="Unassembled WGS sequence"/>
</dbReference>
<dbReference type="EMBL" id="RJUK01000001">
    <property type="protein sequence ID" value="ROQ19752.1"/>
    <property type="molecule type" value="Genomic_DNA"/>
</dbReference>
<reference evidence="4 5" key="1">
    <citation type="submission" date="2018-11" db="EMBL/GenBank/DDBJ databases">
        <title>Genomic Encyclopedia of Type Strains, Phase IV (KMG-IV): sequencing the most valuable type-strain genomes for metagenomic binning, comparative biology and taxonomic classification.</title>
        <authorList>
            <person name="Goeker M."/>
        </authorList>
    </citation>
    <scope>NUCLEOTIDE SEQUENCE [LARGE SCALE GENOMIC DNA]</scope>
    <source>
        <strain evidence="4 5">DSM 16974</strain>
    </source>
</reference>
<accession>A0A3N1NLT0</accession>
<keyword evidence="2" id="KW-0472">Membrane</keyword>
<feature type="domain" description="DUF883" evidence="3">
    <location>
        <begin position="79"/>
        <end position="105"/>
    </location>
</feature>
<dbReference type="InterPro" id="IPR043605">
    <property type="entry name" value="DUF883_C"/>
</dbReference>
<feature type="transmembrane region" description="Helical" evidence="2">
    <location>
        <begin position="88"/>
        <end position="105"/>
    </location>
</feature>
<organism evidence="4 5">
    <name type="scientific">Marinimicrobium koreense</name>
    <dbReference type="NCBI Taxonomy" id="306545"/>
    <lineage>
        <taxon>Bacteria</taxon>
        <taxon>Pseudomonadati</taxon>
        <taxon>Pseudomonadota</taxon>
        <taxon>Gammaproteobacteria</taxon>
        <taxon>Cellvibrionales</taxon>
        <taxon>Cellvibrionaceae</taxon>
        <taxon>Marinimicrobium</taxon>
    </lineage>
</organism>
<dbReference type="OrthoDB" id="5771927at2"/>
<evidence type="ECO:0000313" key="4">
    <source>
        <dbReference type="EMBL" id="ROQ19752.1"/>
    </source>
</evidence>
<evidence type="ECO:0000259" key="3">
    <source>
        <dbReference type="Pfam" id="PF19029"/>
    </source>
</evidence>
<sequence length="107" mass="11466">MATSSKSTAEKSTTENGAETGAPFTEKTVAAAHEAIDRLSERVAKTEERLRGAANQGQQSWTEKQEEVRAQVEGSVSSARDYARENPLMTAGIAFAAGLIVANLLRR</sequence>
<proteinExistence type="predicted"/>
<evidence type="ECO:0000313" key="5">
    <source>
        <dbReference type="Proteomes" id="UP000273643"/>
    </source>
</evidence>
<evidence type="ECO:0000256" key="2">
    <source>
        <dbReference type="SAM" id="Phobius"/>
    </source>
</evidence>
<feature type="region of interest" description="Disordered" evidence="1">
    <location>
        <begin position="48"/>
        <end position="68"/>
    </location>
</feature>
<dbReference type="RefSeq" id="WP_123637057.1">
    <property type="nucleotide sequence ID" value="NZ_JBHYFO010000021.1"/>
</dbReference>
<comment type="caution">
    <text evidence="4">The sequence shown here is derived from an EMBL/GenBank/DDBJ whole genome shotgun (WGS) entry which is preliminary data.</text>
</comment>